<gene>
    <name evidence="1" type="ORF">MLD38_004722</name>
</gene>
<sequence>MAPQRILKELRDIQRDPPTSCSANGPNSTDLWPSICIHCKATIIGPNDCPYSGGVFLVTIHFPPDYHHFKPPKIDKGILPEHQQQLEYLSGHRQRRSGVQPSPSPRCCYHYAPCSPSPSRTTLLARRPQLAHMYKNDRTKSEVMARSWTQKYAMG</sequence>
<name>A0ACB9SBI7_9MYRT</name>
<dbReference type="Proteomes" id="UP001057402">
    <property type="component" value="Chromosome 2"/>
</dbReference>
<evidence type="ECO:0000313" key="2">
    <source>
        <dbReference type="Proteomes" id="UP001057402"/>
    </source>
</evidence>
<proteinExistence type="predicted"/>
<evidence type="ECO:0000313" key="1">
    <source>
        <dbReference type="EMBL" id="KAI4386823.1"/>
    </source>
</evidence>
<comment type="caution">
    <text evidence="1">The sequence shown here is derived from an EMBL/GenBank/DDBJ whole genome shotgun (WGS) entry which is preliminary data.</text>
</comment>
<keyword evidence="2" id="KW-1185">Reference proteome</keyword>
<protein>
    <submittedName>
        <fullName evidence="1">Uncharacterized protein</fullName>
    </submittedName>
</protein>
<accession>A0ACB9SBI7</accession>
<organism evidence="1 2">
    <name type="scientific">Melastoma candidum</name>
    <dbReference type="NCBI Taxonomy" id="119954"/>
    <lineage>
        <taxon>Eukaryota</taxon>
        <taxon>Viridiplantae</taxon>
        <taxon>Streptophyta</taxon>
        <taxon>Embryophyta</taxon>
        <taxon>Tracheophyta</taxon>
        <taxon>Spermatophyta</taxon>
        <taxon>Magnoliopsida</taxon>
        <taxon>eudicotyledons</taxon>
        <taxon>Gunneridae</taxon>
        <taxon>Pentapetalae</taxon>
        <taxon>rosids</taxon>
        <taxon>malvids</taxon>
        <taxon>Myrtales</taxon>
        <taxon>Melastomataceae</taxon>
        <taxon>Melastomatoideae</taxon>
        <taxon>Melastomateae</taxon>
        <taxon>Melastoma</taxon>
    </lineage>
</organism>
<dbReference type="EMBL" id="CM042881">
    <property type="protein sequence ID" value="KAI4386823.1"/>
    <property type="molecule type" value="Genomic_DNA"/>
</dbReference>
<reference evidence="2" key="1">
    <citation type="journal article" date="2023" name="Front. Plant Sci.">
        <title>Chromosomal-level genome assembly of Melastoma candidum provides insights into trichome evolution.</title>
        <authorList>
            <person name="Zhong Y."/>
            <person name="Wu W."/>
            <person name="Sun C."/>
            <person name="Zou P."/>
            <person name="Liu Y."/>
            <person name="Dai S."/>
            <person name="Zhou R."/>
        </authorList>
    </citation>
    <scope>NUCLEOTIDE SEQUENCE [LARGE SCALE GENOMIC DNA]</scope>
</reference>